<keyword evidence="2" id="KW-0812">Transmembrane</keyword>
<name>A0A5N0TGE6_9GAMM</name>
<feature type="region of interest" description="Disordered" evidence="1">
    <location>
        <begin position="57"/>
        <end position="78"/>
    </location>
</feature>
<dbReference type="PANTHER" id="PTHR12558:SF13">
    <property type="entry name" value="CELL DIVISION CYCLE PROTEIN 27 HOMOLOG"/>
    <property type="match status" value="1"/>
</dbReference>
<proteinExistence type="predicted"/>
<keyword evidence="2" id="KW-1133">Transmembrane helix</keyword>
<organism evidence="3 4">
    <name type="scientific">Marinihelvus fidelis</name>
    <dbReference type="NCBI Taxonomy" id="2613842"/>
    <lineage>
        <taxon>Bacteria</taxon>
        <taxon>Pseudomonadati</taxon>
        <taxon>Pseudomonadota</taxon>
        <taxon>Gammaproteobacteria</taxon>
        <taxon>Chromatiales</taxon>
        <taxon>Wenzhouxiangellaceae</taxon>
        <taxon>Marinihelvus</taxon>
    </lineage>
</organism>
<gene>
    <name evidence="3" type="ORF">F3N42_00825</name>
</gene>
<dbReference type="PANTHER" id="PTHR12558">
    <property type="entry name" value="CELL DIVISION CYCLE 16,23,27"/>
    <property type="match status" value="1"/>
</dbReference>
<dbReference type="Gene3D" id="1.25.40.10">
    <property type="entry name" value="Tetratricopeptide repeat domain"/>
    <property type="match status" value="2"/>
</dbReference>
<dbReference type="SUPFAM" id="SSF48452">
    <property type="entry name" value="TPR-like"/>
    <property type="match status" value="1"/>
</dbReference>
<dbReference type="InterPro" id="IPR011990">
    <property type="entry name" value="TPR-like_helical_dom_sf"/>
</dbReference>
<dbReference type="SMART" id="SM00028">
    <property type="entry name" value="TPR"/>
    <property type="match status" value="3"/>
</dbReference>
<evidence type="ECO:0000313" key="3">
    <source>
        <dbReference type="EMBL" id="KAA9134120.1"/>
    </source>
</evidence>
<reference evidence="3 4" key="1">
    <citation type="submission" date="2019-09" db="EMBL/GenBank/DDBJ databases">
        <title>Wenzhouxiangella sp. Genome sequencing and assembly.</title>
        <authorList>
            <person name="Zhang R."/>
        </authorList>
    </citation>
    <scope>NUCLEOTIDE SEQUENCE [LARGE SCALE GENOMIC DNA]</scope>
    <source>
        <strain evidence="3 4">W260</strain>
    </source>
</reference>
<dbReference type="Gene3D" id="3.40.50.10070">
    <property type="entry name" value="TolB, N-terminal domain"/>
    <property type="match status" value="1"/>
</dbReference>
<dbReference type="Pfam" id="PF13432">
    <property type="entry name" value="TPR_16"/>
    <property type="match status" value="2"/>
</dbReference>
<feature type="transmembrane region" description="Helical" evidence="2">
    <location>
        <begin position="17"/>
        <end position="39"/>
    </location>
</feature>
<accession>A0A5N0TGE6</accession>
<evidence type="ECO:0000313" key="4">
    <source>
        <dbReference type="Proteomes" id="UP000325372"/>
    </source>
</evidence>
<dbReference type="EMBL" id="VYXP01000001">
    <property type="protein sequence ID" value="KAA9134120.1"/>
    <property type="molecule type" value="Genomic_DNA"/>
</dbReference>
<sequence>MDSIIEFLNWLESREGLFSALTAIAAMFGICYGIIAFFFPGVGRWMRRTFGHESGFVAGESPQTGRGKGSELPSKSRNRSSIAVLPLRTLSSLEEDRNIAAGISSEISADLSQLADLRVASHLATMQFQGQSVDLKEVAEVLSIHYALTGSFQRAGERMRLMVELCDATTGDQLWASTYDRQIKDLFDVQGEVSKSIVAAIGGQVKLADTRIAYDAPTDNLDAWGLVQKAFNFWLTHFSPQDYETSLKLLRKAVALDPQYAAARASLSMILSQRVINAVSQDPEADTRESLEMIEEAFRLGPRDLTVLENAGLVWTHHGEGLRAREALRLAVDIAPLDLMAWGYLSMNLGWTGNEAETREAVAIADRLLAMAPKHPSRPYWHYFRGSALNRLGDLEGAAKAANQALEDQPAFNIAYILLANVLALGGDLDGARAAYAASLQINPFLGPEFAIQRMKTVCMSEEAAEPMYRGLVLAGLTGKDGPEQDTATTIRA</sequence>
<evidence type="ECO:0000256" key="1">
    <source>
        <dbReference type="SAM" id="MobiDB-lite"/>
    </source>
</evidence>
<dbReference type="InterPro" id="IPR019734">
    <property type="entry name" value="TPR_rpt"/>
</dbReference>
<dbReference type="RefSeq" id="WP_150862471.1">
    <property type="nucleotide sequence ID" value="NZ_VYXP01000001.1"/>
</dbReference>
<comment type="caution">
    <text evidence="3">The sequence shown here is derived from an EMBL/GenBank/DDBJ whole genome shotgun (WGS) entry which is preliminary data.</text>
</comment>
<keyword evidence="2" id="KW-0472">Membrane</keyword>
<dbReference type="AlphaFoldDB" id="A0A5N0TGE6"/>
<keyword evidence="4" id="KW-1185">Reference proteome</keyword>
<dbReference type="Proteomes" id="UP000325372">
    <property type="component" value="Unassembled WGS sequence"/>
</dbReference>
<protein>
    <submittedName>
        <fullName evidence="3">Tetratricopeptide repeat protein</fullName>
    </submittedName>
</protein>
<evidence type="ECO:0000256" key="2">
    <source>
        <dbReference type="SAM" id="Phobius"/>
    </source>
</evidence>